<feature type="non-terminal residue" evidence="1">
    <location>
        <position position="1"/>
    </location>
</feature>
<gene>
    <name evidence="1" type="ORF">MNBD_GAMMA14-514</name>
</gene>
<reference evidence="1" key="1">
    <citation type="submission" date="2018-06" db="EMBL/GenBank/DDBJ databases">
        <authorList>
            <person name="Zhirakovskaya E."/>
        </authorList>
    </citation>
    <scope>NUCLEOTIDE SEQUENCE</scope>
</reference>
<evidence type="ECO:0000313" key="1">
    <source>
        <dbReference type="EMBL" id="VAW82703.1"/>
    </source>
</evidence>
<proteinExistence type="predicted"/>
<name>A0A3B0Z362_9ZZZZ</name>
<dbReference type="AlphaFoldDB" id="A0A3B0Z362"/>
<organism evidence="1">
    <name type="scientific">hydrothermal vent metagenome</name>
    <dbReference type="NCBI Taxonomy" id="652676"/>
    <lineage>
        <taxon>unclassified sequences</taxon>
        <taxon>metagenomes</taxon>
        <taxon>ecological metagenomes</taxon>
    </lineage>
</organism>
<accession>A0A3B0Z362</accession>
<dbReference type="EMBL" id="UOFM01000485">
    <property type="protein sequence ID" value="VAW82703.1"/>
    <property type="molecule type" value="Genomic_DNA"/>
</dbReference>
<protein>
    <recommendedName>
        <fullName evidence="2">VPLPA-CTERM sorting domain-containing protein</fullName>
    </recommendedName>
</protein>
<evidence type="ECO:0008006" key="2">
    <source>
        <dbReference type="Google" id="ProtNLM"/>
    </source>
</evidence>
<sequence>DGFFIGETTVTYDFTPTAVPLPAAFWLFASGLIGIAVPAVRRRV</sequence>